<evidence type="ECO:0000313" key="3">
    <source>
        <dbReference type="Proteomes" id="UP001152795"/>
    </source>
</evidence>
<feature type="compositionally biased region" description="Acidic residues" evidence="1">
    <location>
        <begin position="244"/>
        <end position="256"/>
    </location>
</feature>
<proteinExistence type="predicted"/>
<feature type="compositionally biased region" description="Basic residues" evidence="1">
    <location>
        <begin position="1"/>
        <end position="12"/>
    </location>
</feature>
<sequence>DFLRYHRQRKPSRRIDDNPNTTANLNVESFYRKEFKAVLDSQINTFTDVLENCVATIKPLFQALQPGQEPSSIQTFEALAKFHPDKDRPDPDALMSEIETAAKKAEEMKLVFPLTNRSFRLVLTAPVTVAKDEQTFSKLKTVKNLCRSRTNDERLEKLMFMACEKDITDEIPVQNLATLWASLKSRRITIGPVLDKVHNKRTVKEKYAKKIKRVQGEEKEAEPPANTPRWAISAEWLKCRKENEDNENDEINDGNSDDPASSASASEDSDLDFDE</sequence>
<dbReference type="GO" id="GO:0046983">
    <property type="term" value="F:protein dimerization activity"/>
    <property type="evidence" value="ECO:0007669"/>
    <property type="project" value="InterPro"/>
</dbReference>
<dbReference type="EMBL" id="CACRXK020002184">
    <property type="protein sequence ID" value="CAB3993102.1"/>
    <property type="molecule type" value="Genomic_DNA"/>
</dbReference>
<protein>
    <submittedName>
        <fullName evidence="2">Zinc finger MYM-type 1-like</fullName>
    </submittedName>
</protein>
<dbReference type="PANTHER" id="PTHR46289:SF14">
    <property type="entry name" value="DUF4371 DOMAIN-CONTAINING PROTEIN"/>
    <property type="match status" value="1"/>
</dbReference>
<dbReference type="InterPro" id="IPR008906">
    <property type="entry name" value="HATC_C_dom"/>
</dbReference>
<gene>
    <name evidence="2" type="ORF">PACLA_8A028534</name>
</gene>
<feature type="region of interest" description="Disordered" evidence="1">
    <location>
        <begin position="241"/>
        <end position="275"/>
    </location>
</feature>
<dbReference type="Pfam" id="PF05699">
    <property type="entry name" value="Dimer_Tnp_hAT"/>
    <property type="match status" value="1"/>
</dbReference>
<dbReference type="OrthoDB" id="6620445at2759"/>
<name>A0A7D9DTF6_PARCT</name>
<dbReference type="PANTHER" id="PTHR46289">
    <property type="entry name" value="52 KDA REPRESSOR OF THE INHIBITOR OF THE PROTEIN KINASE-LIKE PROTEIN-RELATED"/>
    <property type="match status" value="1"/>
</dbReference>
<accession>A0A7D9DTF6</accession>
<comment type="caution">
    <text evidence="2">The sequence shown here is derived from an EMBL/GenBank/DDBJ whole genome shotgun (WGS) entry which is preliminary data.</text>
</comment>
<feature type="non-terminal residue" evidence="2">
    <location>
        <position position="275"/>
    </location>
</feature>
<organism evidence="2 3">
    <name type="scientific">Paramuricea clavata</name>
    <name type="common">Red gorgonian</name>
    <name type="synonym">Violescent sea-whip</name>
    <dbReference type="NCBI Taxonomy" id="317549"/>
    <lineage>
        <taxon>Eukaryota</taxon>
        <taxon>Metazoa</taxon>
        <taxon>Cnidaria</taxon>
        <taxon>Anthozoa</taxon>
        <taxon>Octocorallia</taxon>
        <taxon>Malacalcyonacea</taxon>
        <taxon>Plexauridae</taxon>
        <taxon>Paramuricea</taxon>
    </lineage>
</organism>
<dbReference type="Proteomes" id="UP001152795">
    <property type="component" value="Unassembled WGS sequence"/>
</dbReference>
<dbReference type="AlphaFoldDB" id="A0A7D9DTF6"/>
<evidence type="ECO:0000313" key="2">
    <source>
        <dbReference type="EMBL" id="CAB3993102.1"/>
    </source>
</evidence>
<feature type="compositionally biased region" description="Low complexity" evidence="1">
    <location>
        <begin position="257"/>
        <end position="266"/>
    </location>
</feature>
<feature type="region of interest" description="Disordered" evidence="1">
    <location>
        <begin position="1"/>
        <end position="20"/>
    </location>
</feature>
<dbReference type="InterPro" id="IPR052958">
    <property type="entry name" value="IFN-induced_PKR_regulator"/>
</dbReference>
<evidence type="ECO:0000256" key="1">
    <source>
        <dbReference type="SAM" id="MobiDB-lite"/>
    </source>
</evidence>
<keyword evidence="3" id="KW-1185">Reference proteome</keyword>
<reference evidence="2" key="1">
    <citation type="submission" date="2020-04" db="EMBL/GenBank/DDBJ databases">
        <authorList>
            <person name="Alioto T."/>
            <person name="Alioto T."/>
            <person name="Gomez Garrido J."/>
        </authorList>
    </citation>
    <scope>NUCLEOTIDE SEQUENCE</scope>
    <source>
        <strain evidence="2">A484AB</strain>
    </source>
</reference>